<organism evidence="1 2">
    <name type="scientific">Nephila pilipes</name>
    <name type="common">Giant wood spider</name>
    <name type="synonym">Nephila maculata</name>
    <dbReference type="NCBI Taxonomy" id="299642"/>
    <lineage>
        <taxon>Eukaryota</taxon>
        <taxon>Metazoa</taxon>
        <taxon>Ecdysozoa</taxon>
        <taxon>Arthropoda</taxon>
        <taxon>Chelicerata</taxon>
        <taxon>Arachnida</taxon>
        <taxon>Araneae</taxon>
        <taxon>Araneomorphae</taxon>
        <taxon>Entelegynae</taxon>
        <taxon>Araneoidea</taxon>
        <taxon>Nephilidae</taxon>
        <taxon>Nephila</taxon>
    </lineage>
</organism>
<comment type="caution">
    <text evidence="1">The sequence shown here is derived from an EMBL/GenBank/DDBJ whole genome shotgun (WGS) entry which is preliminary data.</text>
</comment>
<evidence type="ECO:0000313" key="1">
    <source>
        <dbReference type="EMBL" id="GFT73186.1"/>
    </source>
</evidence>
<dbReference type="EMBL" id="BMAW01070423">
    <property type="protein sequence ID" value="GFT73186.1"/>
    <property type="molecule type" value="Genomic_DNA"/>
</dbReference>
<dbReference type="Proteomes" id="UP000887013">
    <property type="component" value="Unassembled WGS sequence"/>
</dbReference>
<evidence type="ECO:0000313" key="2">
    <source>
        <dbReference type="Proteomes" id="UP000887013"/>
    </source>
</evidence>
<accession>A0A8X6U2X3</accession>
<reference evidence="1" key="1">
    <citation type="submission" date="2020-08" db="EMBL/GenBank/DDBJ databases">
        <title>Multicomponent nature underlies the extraordinary mechanical properties of spider dragline silk.</title>
        <authorList>
            <person name="Kono N."/>
            <person name="Nakamura H."/>
            <person name="Mori M."/>
            <person name="Yoshida Y."/>
            <person name="Ohtoshi R."/>
            <person name="Malay A.D."/>
            <person name="Moran D.A.P."/>
            <person name="Tomita M."/>
            <person name="Numata K."/>
            <person name="Arakawa K."/>
        </authorList>
    </citation>
    <scope>NUCLEOTIDE SEQUENCE</scope>
</reference>
<sequence length="101" mass="11890">MTSFGTLKDCYIHIPVGSSDSCYVQEFEEGPGHTLERKRRCIKNYTKSLQRNFDNAREGNRNRRKLAFTNRRRDFVSRDAVIFVLYVSWVSKKKHRNVTSA</sequence>
<name>A0A8X6U2X3_NEPPI</name>
<gene>
    <name evidence="1" type="ORF">NPIL_647811</name>
</gene>
<dbReference type="AlphaFoldDB" id="A0A8X6U2X3"/>
<keyword evidence="2" id="KW-1185">Reference proteome</keyword>
<protein>
    <submittedName>
        <fullName evidence="1">Uncharacterized protein</fullName>
    </submittedName>
</protein>
<proteinExistence type="predicted"/>